<feature type="non-terminal residue" evidence="6">
    <location>
        <position position="1"/>
    </location>
</feature>
<dbReference type="PROSITE" id="PS00213">
    <property type="entry name" value="LIPOCALIN"/>
    <property type="match status" value="1"/>
</dbReference>
<keyword evidence="7" id="KW-1185">Reference proteome</keyword>
<keyword evidence="4" id="KW-0732">Signal</keyword>
<evidence type="ECO:0000313" key="6">
    <source>
        <dbReference type="EMBL" id="KAG6922517.1"/>
    </source>
</evidence>
<feature type="non-terminal residue" evidence="6">
    <location>
        <position position="145"/>
    </location>
</feature>
<reference evidence="6 7" key="1">
    <citation type="journal article" date="2020" name="G3 (Bethesda)">
        <title>Draft Genome of the Common Snapping Turtle, Chelydra serpentina, a Model for Phenotypic Plasticity in Reptiles.</title>
        <authorList>
            <person name="Das D."/>
            <person name="Singh S.K."/>
            <person name="Bierstedt J."/>
            <person name="Erickson A."/>
            <person name="Galli G.L.J."/>
            <person name="Crossley D.A. 2nd"/>
            <person name="Rhen T."/>
        </authorList>
    </citation>
    <scope>NUCLEOTIDE SEQUENCE [LARGE SCALE GENOMIC DNA]</scope>
    <source>
        <strain evidence="6">KW</strain>
    </source>
</reference>
<dbReference type="AlphaFoldDB" id="A0A8T1S1C1"/>
<dbReference type="InterPro" id="IPR002345">
    <property type="entry name" value="Lipocalin"/>
</dbReference>
<evidence type="ECO:0000256" key="2">
    <source>
        <dbReference type="RuleBase" id="RU003695"/>
    </source>
</evidence>
<dbReference type="SUPFAM" id="SSF50814">
    <property type="entry name" value="Lipocalins"/>
    <property type="match status" value="1"/>
</dbReference>
<sequence length="145" mass="16050">GTVAKMTAVLLSLTLALLGVFQARAEVPVQPDFDDAKFSGMWHIMAAVSNCPVFLSMKDSMKTSAANITVTPEGNLHFEIGYPLAGECKKMELVFEKTEQLGHYTNSQRGKQDLRVMETDYTNSAIVYIFKDSDEKSSVTLQLYS</sequence>
<dbReference type="PANTHER" id="PTHR11430:SF77">
    <property type="entry name" value="LIPOCALIN-LIKE 1 PROTEIN"/>
    <property type="match status" value="1"/>
</dbReference>
<feature type="chain" id="PRO_5035917492" evidence="4">
    <location>
        <begin position="26"/>
        <end position="145"/>
    </location>
</feature>
<protein>
    <submittedName>
        <fullName evidence="6">Lipocalin-15-like</fullName>
    </submittedName>
</protein>
<dbReference type="GO" id="GO:0036094">
    <property type="term" value="F:small molecule binding"/>
    <property type="evidence" value="ECO:0007669"/>
    <property type="project" value="InterPro"/>
</dbReference>
<dbReference type="InterPro" id="IPR012674">
    <property type="entry name" value="Calycin"/>
</dbReference>
<dbReference type="InterPro" id="IPR000566">
    <property type="entry name" value="Lipocln_cytosolic_FA-bd_dom"/>
</dbReference>
<dbReference type="PANTHER" id="PTHR11430">
    <property type="entry name" value="LIPOCALIN"/>
    <property type="match status" value="1"/>
</dbReference>
<name>A0A8T1S1C1_CHESE</name>
<evidence type="ECO:0000256" key="3">
    <source>
        <dbReference type="SAM" id="Phobius"/>
    </source>
</evidence>
<keyword evidence="3" id="KW-0472">Membrane</keyword>
<gene>
    <name evidence="6" type="primary">CALII</name>
    <name evidence="6" type="ORF">G0U57_002157</name>
</gene>
<feature type="transmembrane region" description="Helical" evidence="3">
    <location>
        <begin position="41"/>
        <end position="57"/>
    </location>
</feature>
<dbReference type="OrthoDB" id="9627583at2759"/>
<keyword evidence="3" id="KW-0812">Transmembrane</keyword>
<comment type="caution">
    <text evidence="6">The sequence shown here is derived from an EMBL/GenBank/DDBJ whole genome shotgun (WGS) entry which is preliminary data.</text>
</comment>
<dbReference type="EMBL" id="JAHGAV010001269">
    <property type="protein sequence ID" value="KAG6922517.1"/>
    <property type="molecule type" value="Genomic_DNA"/>
</dbReference>
<evidence type="ECO:0000256" key="1">
    <source>
        <dbReference type="ARBA" id="ARBA00006889"/>
    </source>
</evidence>
<feature type="signal peptide" evidence="4">
    <location>
        <begin position="1"/>
        <end position="25"/>
    </location>
</feature>
<feature type="domain" description="Lipocalin/cytosolic fatty-acid binding" evidence="5">
    <location>
        <begin position="39"/>
        <end position="145"/>
    </location>
</feature>
<proteinExistence type="inferred from homology"/>
<keyword evidence="3" id="KW-1133">Transmembrane helix</keyword>
<organism evidence="6 7">
    <name type="scientific">Chelydra serpentina</name>
    <name type="common">Snapping turtle</name>
    <name type="synonym">Testudo serpentina</name>
    <dbReference type="NCBI Taxonomy" id="8475"/>
    <lineage>
        <taxon>Eukaryota</taxon>
        <taxon>Metazoa</taxon>
        <taxon>Chordata</taxon>
        <taxon>Craniata</taxon>
        <taxon>Vertebrata</taxon>
        <taxon>Euteleostomi</taxon>
        <taxon>Archelosauria</taxon>
        <taxon>Testudinata</taxon>
        <taxon>Testudines</taxon>
        <taxon>Cryptodira</taxon>
        <taxon>Durocryptodira</taxon>
        <taxon>Americhelydia</taxon>
        <taxon>Chelydroidea</taxon>
        <taxon>Chelydridae</taxon>
        <taxon>Chelydra</taxon>
    </lineage>
</organism>
<dbReference type="Pfam" id="PF00061">
    <property type="entry name" value="Lipocalin"/>
    <property type="match status" value="1"/>
</dbReference>
<evidence type="ECO:0000259" key="5">
    <source>
        <dbReference type="Pfam" id="PF00061"/>
    </source>
</evidence>
<evidence type="ECO:0000256" key="4">
    <source>
        <dbReference type="SAM" id="SignalP"/>
    </source>
</evidence>
<dbReference type="InterPro" id="IPR022272">
    <property type="entry name" value="Lipocalin_CS"/>
</dbReference>
<dbReference type="Proteomes" id="UP000765507">
    <property type="component" value="Unassembled WGS sequence"/>
</dbReference>
<comment type="similarity">
    <text evidence="1 2">Belongs to the calycin superfamily. Lipocalin family.</text>
</comment>
<dbReference type="Gene3D" id="2.40.128.20">
    <property type="match status" value="1"/>
</dbReference>
<accession>A0A8T1S1C1</accession>
<evidence type="ECO:0000313" key="7">
    <source>
        <dbReference type="Proteomes" id="UP000765507"/>
    </source>
</evidence>